<dbReference type="CDD" id="cd14014">
    <property type="entry name" value="STKc_PknB_like"/>
    <property type="match status" value="1"/>
</dbReference>
<evidence type="ECO:0000256" key="4">
    <source>
        <dbReference type="ARBA" id="ARBA00022741"/>
    </source>
</evidence>
<dbReference type="PANTHER" id="PTHR43289">
    <property type="entry name" value="MITOGEN-ACTIVATED PROTEIN KINASE KINASE KINASE 20-RELATED"/>
    <property type="match status" value="1"/>
</dbReference>
<dbReference type="Proteomes" id="UP000436006">
    <property type="component" value="Unassembled WGS sequence"/>
</dbReference>
<feature type="transmembrane region" description="Helical" evidence="9">
    <location>
        <begin position="336"/>
        <end position="357"/>
    </location>
</feature>
<gene>
    <name evidence="11" type="ORF">GO755_28725</name>
</gene>
<evidence type="ECO:0000256" key="6">
    <source>
        <dbReference type="ARBA" id="ARBA00022840"/>
    </source>
</evidence>
<evidence type="ECO:0000313" key="11">
    <source>
        <dbReference type="EMBL" id="MVM34052.1"/>
    </source>
</evidence>
<evidence type="ECO:0000256" key="7">
    <source>
        <dbReference type="PROSITE-ProRule" id="PRU10141"/>
    </source>
</evidence>
<keyword evidence="4 7" id="KW-0547">Nucleotide-binding</keyword>
<dbReference type="Pfam" id="PF00069">
    <property type="entry name" value="Pkinase"/>
    <property type="match status" value="1"/>
</dbReference>
<keyword evidence="6 7" id="KW-0067">ATP-binding</keyword>
<keyword evidence="9" id="KW-0812">Transmembrane</keyword>
<protein>
    <recommendedName>
        <fullName evidence="1">non-specific serine/threonine protein kinase</fullName>
        <ecNumber evidence="1">2.7.11.1</ecNumber>
    </recommendedName>
</protein>
<evidence type="ECO:0000256" key="3">
    <source>
        <dbReference type="ARBA" id="ARBA00022679"/>
    </source>
</evidence>
<evidence type="ECO:0000256" key="2">
    <source>
        <dbReference type="ARBA" id="ARBA00022527"/>
    </source>
</evidence>
<comment type="caution">
    <text evidence="11">The sequence shown here is derived from an EMBL/GenBank/DDBJ whole genome shotgun (WGS) entry which is preliminary data.</text>
</comment>
<evidence type="ECO:0000256" key="9">
    <source>
        <dbReference type="SAM" id="Phobius"/>
    </source>
</evidence>
<proteinExistence type="predicted"/>
<dbReference type="AlphaFoldDB" id="A0A7K1SJT1"/>
<dbReference type="PANTHER" id="PTHR43289:SF6">
    <property type="entry name" value="SERINE_THREONINE-PROTEIN KINASE NEKL-3"/>
    <property type="match status" value="1"/>
</dbReference>
<evidence type="ECO:0000259" key="10">
    <source>
        <dbReference type="PROSITE" id="PS50011"/>
    </source>
</evidence>
<organism evidence="11 12">
    <name type="scientific">Spirosoma arboris</name>
    <dbReference type="NCBI Taxonomy" id="2682092"/>
    <lineage>
        <taxon>Bacteria</taxon>
        <taxon>Pseudomonadati</taxon>
        <taxon>Bacteroidota</taxon>
        <taxon>Cytophagia</taxon>
        <taxon>Cytophagales</taxon>
        <taxon>Cytophagaceae</taxon>
        <taxon>Spirosoma</taxon>
    </lineage>
</organism>
<dbReference type="SMART" id="SM00220">
    <property type="entry name" value="S_TKc"/>
    <property type="match status" value="1"/>
</dbReference>
<dbReference type="InterPro" id="IPR017441">
    <property type="entry name" value="Protein_kinase_ATP_BS"/>
</dbReference>
<feature type="region of interest" description="Disordered" evidence="8">
    <location>
        <begin position="364"/>
        <end position="488"/>
    </location>
</feature>
<keyword evidence="5 11" id="KW-0418">Kinase</keyword>
<dbReference type="SUPFAM" id="SSF56112">
    <property type="entry name" value="Protein kinase-like (PK-like)"/>
    <property type="match status" value="1"/>
</dbReference>
<dbReference type="PROSITE" id="PS00107">
    <property type="entry name" value="PROTEIN_KINASE_ATP"/>
    <property type="match status" value="1"/>
</dbReference>
<dbReference type="EMBL" id="WPIN01000014">
    <property type="protein sequence ID" value="MVM34052.1"/>
    <property type="molecule type" value="Genomic_DNA"/>
</dbReference>
<keyword evidence="12" id="KW-1185">Reference proteome</keyword>
<dbReference type="InterPro" id="IPR008271">
    <property type="entry name" value="Ser/Thr_kinase_AS"/>
</dbReference>
<evidence type="ECO:0000256" key="1">
    <source>
        <dbReference type="ARBA" id="ARBA00012513"/>
    </source>
</evidence>
<keyword evidence="3" id="KW-0808">Transferase</keyword>
<dbReference type="FunFam" id="1.10.510.10:FF:000021">
    <property type="entry name" value="Serine/threonine protein kinase"/>
    <property type="match status" value="1"/>
</dbReference>
<feature type="domain" description="Protein kinase" evidence="10">
    <location>
        <begin position="17"/>
        <end position="277"/>
    </location>
</feature>
<dbReference type="GO" id="GO:0005524">
    <property type="term" value="F:ATP binding"/>
    <property type="evidence" value="ECO:0007669"/>
    <property type="project" value="UniProtKB-UniRule"/>
</dbReference>
<keyword evidence="2" id="KW-0723">Serine/threonine-protein kinase</keyword>
<dbReference type="PROSITE" id="PS00108">
    <property type="entry name" value="PROTEIN_KINASE_ST"/>
    <property type="match status" value="1"/>
</dbReference>
<accession>A0A7K1SJT1</accession>
<keyword evidence="9" id="KW-0472">Membrane</keyword>
<feature type="binding site" evidence="7">
    <location>
        <position position="46"/>
    </location>
    <ligand>
        <name>ATP</name>
        <dbReference type="ChEBI" id="CHEBI:30616"/>
    </ligand>
</feature>
<sequence>MTTTMQPTMKGRLIHHYRVESLLGEGGMGTVYQAIDTHLERPVAVKMLHTHLVSQTSFMERFRNEALILARLNHPNIAVVYNFLQDGSDYFMAMEYVEGDSLETLIRKTGALPAAVAAEITRQGLEGLAHAHKKGILHRDIKPANLMLTPEGSIKLMDFGIARVIGNQRLTQVNRIVGTLEYMAPELVQGEAPSPASDLYAMGILLYELLSGKLPFASQTDYTLMQAIIREKPIALRKLNANVPKELETIVHKALEKNPAKRFADAKEFQKALQPFFSQIPTLEPTSLIPRRPVTTADVLNIQPVRKTVLLETTEISPDRSSVRTQPAQKWLSDNWQTVLAGGLTVVALLFIGLIFFDRTDDTKPETRKRHVTGTGLATKNDPAKQPVDSQTTVVSLANETSSTPSTIAVPEPRQQPEPAEKKVIGKQPKSIVPRPYGNGPVLVKKSGVGSPEQPKSDPLVRPETPANSGTPITHSEPEPVVSAPKTTARKSISIRRLRVNLALIDGLSSDASQEGQAVRFRVVEPVTSDGEVVIQSGATAYGEVSRIKRADGDVFRKRNLLEFRITTVEAVNGKRVSLRSATFSEEAKGQPVLFRSGQTFEVRTGDDVINL</sequence>
<reference evidence="11 12" key="1">
    <citation type="submission" date="2019-12" db="EMBL/GenBank/DDBJ databases">
        <title>Spirosoma sp. HMF4905 genome sequencing and assembly.</title>
        <authorList>
            <person name="Kang H."/>
            <person name="Cha I."/>
            <person name="Kim H."/>
            <person name="Joh K."/>
        </authorList>
    </citation>
    <scope>NUCLEOTIDE SEQUENCE [LARGE SCALE GENOMIC DNA]</scope>
    <source>
        <strain evidence="11 12">HMF4905</strain>
    </source>
</reference>
<evidence type="ECO:0000313" key="12">
    <source>
        <dbReference type="Proteomes" id="UP000436006"/>
    </source>
</evidence>
<feature type="compositionally biased region" description="Polar residues" evidence="8">
    <location>
        <begin position="388"/>
        <end position="407"/>
    </location>
</feature>
<dbReference type="EC" id="2.7.11.1" evidence="1"/>
<dbReference type="GO" id="GO:0004674">
    <property type="term" value="F:protein serine/threonine kinase activity"/>
    <property type="evidence" value="ECO:0007669"/>
    <property type="project" value="UniProtKB-KW"/>
</dbReference>
<keyword evidence="9" id="KW-1133">Transmembrane helix</keyword>
<dbReference type="InterPro" id="IPR000719">
    <property type="entry name" value="Prot_kinase_dom"/>
</dbReference>
<dbReference type="Gene3D" id="3.30.200.20">
    <property type="entry name" value="Phosphorylase Kinase, domain 1"/>
    <property type="match status" value="1"/>
</dbReference>
<dbReference type="PROSITE" id="PS50011">
    <property type="entry name" value="PROTEIN_KINASE_DOM"/>
    <property type="match status" value="1"/>
</dbReference>
<evidence type="ECO:0000256" key="8">
    <source>
        <dbReference type="SAM" id="MobiDB-lite"/>
    </source>
</evidence>
<dbReference type="Gene3D" id="1.10.510.10">
    <property type="entry name" value="Transferase(Phosphotransferase) domain 1"/>
    <property type="match status" value="1"/>
</dbReference>
<name>A0A7K1SJT1_9BACT</name>
<dbReference type="InterPro" id="IPR011009">
    <property type="entry name" value="Kinase-like_dom_sf"/>
</dbReference>
<evidence type="ECO:0000256" key="5">
    <source>
        <dbReference type="ARBA" id="ARBA00022777"/>
    </source>
</evidence>